<reference evidence="3 4" key="1">
    <citation type="submission" date="2020-08" db="EMBL/GenBank/DDBJ databases">
        <title>Genomic Encyclopedia of Type Strains, Phase IV (KMG-IV): sequencing the most valuable type-strain genomes for metagenomic binning, comparative biology and taxonomic classification.</title>
        <authorList>
            <person name="Goeker M."/>
        </authorList>
    </citation>
    <scope>NUCLEOTIDE SEQUENCE [LARGE SCALE GENOMIC DNA]</scope>
    <source>
        <strain evidence="3 4">DSM 27163</strain>
    </source>
</reference>
<dbReference type="EC" id="4.1.1.-" evidence="3"/>
<dbReference type="InterPro" id="IPR036409">
    <property type="entry name" value="Aldolase_II/adducin_N_sf"/>
</dbReference>
<dbReference type="RefSeq" id="WP_184101696.1">
    <property type="nucleotide sequence ID" value="NZ_JACIJH010000025.1"/>
</dbReference>
<dbReference type="Gene3D" id="3.40.225.10">
    <property type="entry name" value="Class II aldolase/adducin N-terminal domain"/>
    <property type="match status" value="1"/>
</dbReference>
<evidence type="ECO:0000313" key="4">
    <source>
        <dbReference type="Proteomes" id="UP000537161"/>
    </source>
</evidence>
<dbReference type="SUPFAM" id="SSF53639">
    <property type="entry name" value="AraD/HMP-PK domain-like"/>
    <property type="match status" value="1"/>
</dbReference>
<evidence type="ECO:0000313" key="3">
    <source>
        <dbReference type="EMBL" id="MBB5708713.1"/>
    </source>
</evidence>
<dbReference type="GO" id="GO:0016829">
    <property type="term" value="F:lyase activity"/>
    <property type="evidence" value="ECO:0007669"/>
    <property type="project" value="UniProtKB-KW"/>
</dbReference>
<comment type="similarity">
    <text evidence="1">Belongs to the aldolase class II family.</text>
</comment>
<organism evidence="3 4">
    <name type="scientific">Sphingopyxis panaciterrulae</name>
    <dbReference type="NCBI Taxonomy" id="462372"/>
    <lineage>
        <taxon>Bacteria</taxon>
        <taxon>Pseudomonadati</taxon>
        <taxon>Pseudomonadota</taxon>
        <taxon>Alphaproteobacteria</taxon>
        <taxon>Sphingomonadales</taxon>
        <taxon>Sphingomonadaceae</taxon>
        <taxon>Sphingopyxis</taxon>
    </lineage>
</organism>
<keyword evidence="4" id="KW-1185">Reference proteome</keyword>
<gene>
    <name evidence="3" type="ORF">FHR21_004107</name>
</gene>
<dbReference type="Pfam" id="PF00596">
    <property type="entry name" value="Aldolase_II"/>
    <property type="match status" value="1"/>
</dbReference>
<dbReference type="InterPro" id="IPR051017">
    <property type="entry name" value="Aldolase-II_Adducin_sf"/>
</dbReference>
<evidence type="ECO:0000259" key="2">
    <source>
        <dbReference type="SMART" id="SM01007"/>
    </source>
</evidence>
<dbReference type="SMART" id="SM01007">
    <property type="entry name" value="Aldolase_II"/>
    <property type="match status" value="1"/>
</dbReference>
<comment type="caution">
    <text evidence="3">The sequence shown here is derived from an EMBL/GenBank/DDBJ whole genome shotgun (WGS) entry which is preliminary data.</text>
</comment>
<evidence type="ECO:0000256" key="1">
    <source>
        <dbReference type="ARBA" id="ARBA00037961"/>
    </source>
</evidence>
<dbReference type="AlphaFoldDB" id="A0A7W9B9F8"/>
<dbReference type="GO" id="GO:0051015">
    <property type="term" value="F:actin filament binding"/>
    <property type="evidence" value="ECO:0007669"/>
    <property type="project" value="TreeGrafter"/>
</dbReference>
<dbReference type="InterPro" id="IPR001303">
    <property type="entry name" value="Aldolase_II/adducin_N"/>
</dbReference>
<dbReference type="GO" id="GO:0005856">
    <property type="term" value="C:cytoskeleton"/>
    <property type="evidence" value="ECO:0007669"/>
    <property type="project" value="TreeGrafter"/>
</dbReference>
<keyword evidence="3" id="KW-0456">Lyase</keyword>
<feature type="domain" description="Class II aldolase/adducin N-terminal" evidence="2">
    <location>
        <begin position="8"/>
        <end position="180"/>
    </location>
</feature>
<accession>A0A7W9B9F8</accession>
<dbReference type="PANTHER" id="PTHR10672">
    <property type="entry name" value="ADDUCIN"/>
    <property type="match status" value="1"/>
</dbReference>
<sequence length="229" mass="24208">MPADEAHRILRLAARAMGRHGLAHAYGHVSRRVDAAHFLVTPPCPLSTVSAADRGTLVPLDGPLPDGVLGEVRLHREIYRRRSDVGGICRVQPPAVMALSALGRTPRALHGLGTYFAPAPPLWPGTALIRDDESAGQVADMLGDAIAIILRGNGALVTGAGLEEASANAFFLEDAARVEVALLPARGTGVEVLEYSADEAAARATAAGGIYERMWDFLCFGDVEWKEAA</sequence>
<proteinExistence type="inferred from homology"/>
<dbReference type="PANTHER" id="PTHR10672:SF3">
    <property type="entry name" value="PROTEIN HU-LI TAI SHAO"/>
    <property type="match status" value="1"/>
</dbReference>
<dbReference type="Proteomes" id="UP000537161">
    <property type="component" value="Unassembled WGS sequence"/>
</dbReference>
<name>A0A7W9B9F8_9SPHN</name>
<dbReference type="EMBL" id="JACIJH010000025">
    <property type="protein sequence ID" value="MBB5708713.1"/>
    <property type="molecule type" value="Genomic_DNA"/>
</dbReference>
<protein>
    <submittedName>
        <fullName evidence="3">HCOMODA/2-hydroxy-3-carboxy-muconic semialdehyde decarboxylase</fullName>
        <ecNumber evidence="3">4.1.1.-</ecNumber>
    </submittedName>
</protein>